<keyword evidence="6" id="KW-1006">Bacterial flagellum protein export</keyword>
<evidence type="ECO:0000256" key="1">
    <source>
        <dbReference type="ARBA" id="ARBA00003041"/>
    </source>
</evidence>
<evidence type="ECO:0000256" key="2">
    <source>
        <dbReference type="ARBA" id="ARBA00006602"/>
    </source>
</evidence>
<accession>A0A1J5E1A3</accession>
<dbReference type="AlphaFoldDB" id="A0A1J5E1A3"/>
<evidence type="ECO:0000256" key="4">
    <source>
        <dbReference type="ARBA" id="ARBA00022795"/>
    </source>
</evidence>
<reference evidence="9 10" key="1">
    <citation type="journal article" date="2016" name="Environ. Microbiol.">
        <title>Genomic resolution of a cold subsurface aquifer community provides metabolic insights for novel microbes adapted to high CO concentrations.</title>
        <authorList>
            <person name="Probst A.J."/>
            <person name="Castelle C.J."/>
            <person name="Singh A."/>
            <person name="Brown C.T."/>
            <person name="Anantharaman K."/>
            <person name="Sharon I."/>
            <person name="Hug L.A."/>
            <person name="Burstein D."/>
            <person name="Emerson J.B."/>
            <person name="Thomas B.C."/>
            <person name="Banfield J.F."/>
        </authorList>
    </citation>
    <scope>NUCLEOTIDE SEQUENCE [LARGE SCALE GENOMIC DNA]</scope>
    <source>
        <strain evidence="9">CG2_30_40_21</strain>
    </source>
</reference>
<dbReference type="EMBL" id="MNYI01000059">
    <property type="protein sequence ID" value="OIP42125.1"/>
    <property type="molecule type" value="Genomic_DNA"/>
</dbReference>
<evidence type="ECO:0000256" key="5">
    <source>
        <dbReference type="ARBA" id="ARBA00022927"/>
    </source>
</evidence>
<comment type="caution">
    <text evidence="9">The sequence shown here is derived from an EMBL/GenBank/DDBJ whole genome shotgun (WGS) entry which is preliminary data.</text>
</comment>
<comment type="function">
    <text evidence="1">Needed for flagellar regrowth and assembly.</text>
</comment>
<dbReference type="PANTHER" id="PTHR34982:SF1">
    <property type="entry name" value="FLAGELLAR ASSEMBLY PROTEIN FLIH"/>
    <property type="match status" value="1"/>
</dbReference>
<evidence type="ECO:0000256" key="6">
    <source>
        <dbReference type="ARBA" id="ARBA00023225"/>
    </source>
</evidence>
<gene>
    <name evidence="9" type="ORF">AUJ95_02070</name>
</gene>
<feature type="coiled-coil region" evidence="7">
    <location>
        <begin position="29"/>
        <end position="118"/>
    </location>
</feature>
<organism evidence="9 10">
    <name type="scientific">Candidatus Desantisbacteria bacterium CG2_30_40_21</name>
    <dbReference type="NCBI Taxonomy" id="1817895"/>
    <lineage>
        <taxon>Bacteria</taxon>
        <taxon>Candidatus Desantisiibacteriota</taxon>
    </lineage>
</organism>
<evidence type="ECO:0000313" key="10">
    <source>
        <dbReference type="Proteomes" id="UP000183085"/>
    </source>
</evidence>
<evidence type="ECO:0000256" key="3">
    <source>
        <dbReference type="ARBA" id="ARBA00022448"/>
    </source>
</evidence>
<comment type="similarity">
    <text evidence="2">Belongs to the FliH family.</text>
</comment>
<dbReference type="PANTHER" id="PTHR34982">
    <property type="entry name" value="YOP PROTEINS TRANSLOCATION PROTEIN L"/>
    <property type="match status" value="1"/>
</dbReference>
<dbReference type="InterPro" id="IPR018035">
    <property type="entry name" value="Flagellar_FliH/T3SS_HrpE"/>
</dbReference>
<dbReference type="STRING" id="1817895.AUJ95_02070"/>
<evidence type="ECO:0000313" key="9">
    <source>
        <dbReference type="EMBL" id="OIP42125.1"/>
    </source>
</evidence>
<dbReference type="SUPFAM" id="SSF160527">
    <property type="entry name" value="V-type ATPase subunit E-like"/>
    <property type="match status" value="1"/>
</dbReference>
<feature type="domain" description="Flagellar assembly protein FliH/Type III secretion system HrpE" evidence="8">
    <location>
        <begin position="178"/>
        <end position="293"/>
    </location>
</feature>
<keyword evidence="3" id="KW-0813">Transport</keyword>
<keyword evidence="7" id="KW-0175">Coiled coil</keyword>
<evidence type="ECO:0000256" key="7">
    <source>
        <dbReference type="SAM" id="Coils"/>
    </source>
</evidence>
<dbReference type="PROSITE" id="PS00087">
    <property type="entry name" value="SOD_CU_ZN_1"/>
    <property type="match status" value="1"/>
</dbReference>
<protein>
    <recommendedName>
        <fullName evidence="8">Flagellar assembly protein FliH/Type III secretion system HrpE domain-containing protein</fullName>
    </recommendedName>
</protein>
<dbReference type="InterPro" id="IPR018152">
    <property type="entry name" value="SOD_Cu/Zn_BS"/>
</dbReference>
<dbReference type="CDD" id="cd06503">
    <property type="entry name" value="ATP-synt_Fo_b"/>
    <property type="match status" value="1"/>
</dbReference>
<name>A0A1J5E1A3_9BACT</name>
<evidence type="ECO:0000259" key="8">
    <source>
        <dbReference type="Pfam" id="PF02108"/>
    </source>
</evidence>
<dbReference type="GO" id="GO:0015031">
    <property type="term" value="P:protein transport"/>
    <property type="evidence" value="ECO:0007669"/>
    <property type="project" value="UniProtKB-KW"/>
</dbReference>
<dbReference type="Pfam" id="PF02108">
    <property type="entry name" value="FliH"/>
    <property type="match status" value="1"/>
</dbReference>
<dbReference type="GO" id="GO:0044781">
    <property type="term" value="P:bacterial-type flagellum organization"/>
    <property type="evidence" value="ECO:0007669"/>
    <property type="project" value="UniProtKB-KW"/>
</dbReference>
<dbReference type="InterPro" id="IPR051472">
    <property type="entry name" value="T3SS_Stator/FliH"/>
</dbReference>
<keyword evidence="4" id="KW-1005">Bacterial flagellum biogenesis</keyword>
<dbReference type="GO" id="GO:0005829">
    <property type="term" value="C:cytosol"/>
    <property type="evidence" value="ECO:0007669"/>
    <property type="project" value="TreeGrafter"/>
</dbReference>
<dbReference type="Proteomes" id="UP000183085">
    <property type="component" value="Unassembled WGS sequence"/>
</dbReference>
<keyword evidence="5" id="KW-0653">Protein transport</keyword>
<proteinExistence type="inferred from homology"/>
<sequence>MGIHKSSTLPQNGQTIILDPEKIAQGGQFEILEEKLQKARTQLIRLELEIQDAENRAQELRKNPLISIKKEIEEKREKAGGEAEDIKKEAKEESNRIKQEANTILEEAKESVKKITSEAVARSEEQAEDIRHQAHESGFTTGKQEGYDAGYKTVKEKFHALLSQVEMVLIEAKKEKERIFQKAQEDMSEEIVELSILIAKKIIKTEIANNQDIIVANIKDALSKMKSQGEITIRVNLVDFQHVESMKDELLGIASGLKGIHFHDDPSIEPGGCKIETTLGIIDATISAQMERVEEELR</sequence>